<name>A0A0A0D0S1_9PROT</name>
<dbReference type="OrthoDB" id="9804759at2"/>
<organism evidence="3 4">
    <name type="scientific">Inquilinus limosus MP06</name>
    <dbReference type="NCBI Taxonomy" id="1398085"/>
    <lineage>
        <taxon>Bacteria</taxon>
        <taxon>Pseudomonadati</taxon>
        <taxon>Pseudomonadota</taxon>
        <taxon>Alphaproteobacteria</taxon>
        <taxon>Rhodospirillales</taxon>
        <taxon>Rhodospirillaceae</taxon>
        <taxon>Inquilinus</taxon>
    </lineage>
</organism>
<dbReference type="GO" id="GO:0048039">
    <property type="term" value="F:ubiquinone binding"/>
    <property type="evidence" value="ECO:0007669"/>
    <property type="project" value="InterPro"/>
</dbReference>
<dbReference type="InterPro" id="IPR005031">
    <property type="entry name" value="COQ10_START"/>
</dbReference>
<accession>A0A0A0D0S1</accession>
<evidence type="ECO:0000313" key="4">
    <source>
        <dbReference type="Proteomes" id="UP000029995"/>
    </source>
</evidence>
<dbReference type="EMBL" id="JANX01000468">
    <property type="protein sequence ID" value="KGM31624.1"/>
    <property type="molecule type" value="Genomic_DNA"/>
</dbReference>
<dbReference type="SUPFAM" id="SSF55961">
    <property type="entry name" value="Bet v1-like"/>
    <property type="match status" value="1"/>
</dbReference>
<evidence type="ECO:0000313" key="3">
    <source>
        <dbReference type="EMBL" id="KGM31624.1"/>
    </source>
</evidence>
<gene>
    <name evidence="3" type="ORF">P409_26080</name>
</gene>
<dbReference type="InterPro" id="IPR044996">
    <property type="entry name" value="COQ10-like"/>
</dbReference>
<feature type="domain" description="Coenzyme Q-binding protein COQ10 START" evidence="2">
    <location>
        <begin position="10"/>
        <end position="134"/>
    </location>
</feature>
<dbReference type="CDD" id="cd07813">
    <property type="entry name" value="COQ10p_like"/>
    <property type="match status" value="1"/>
</dbReference>
<dbReference type="Pfam" id="PF03364">
    <property type="entry name" value="Polyketide_cyc"/>
    <property type="match status" value="1"/>
</dbReference>
<dbReference type="Gene3D" id="3.30.530.20">
    <property type="match status" value="1"/>
</dbReference>
<dbReference type="PANTHER" id="PTHR12901">
    <property type="entry name" value="SPERM PROTEIN HOMOLOG"/>
    <property type="match status" value="1"/>
</dbReference>
<dbReference type="AlphaFoldDB" id="A0A0A0D0S1"/>
<dbReference type="GO" id="GO:0045333">
    <property type="term" value="P:cellular respiration"/>
    <property type="evidence" value="ECO:0007669"/>
    <property type="project" value="InterPro"/>
</dbReference>
<reference evidence="3 4" key="1">
    <citation type="submission" date="2014-01" db="EMBL/GenBank/DDBJ databases">
        <title>Genome sequence determination for a cystic fibrosis isolate, Inquilinus limosus.</title>
        <authorList>
            <person name="Pino M."/>
            <person name="Di Conza J."/>
            <person name="Gutkind G."/>
        </authorList>
    </citation>
    <scope>NUCLEOTIDE SEQUENCE [LARGE SCALE GENOMIC DNA]</scope>
    <source>
        <strain evidence="3 4">MP06</strain>
    </source>
</reference>
<comment type="similarity">
    <text evidence="1">Belongs to the ribosome association toxin RatA family.</text>
</comment>
<dbReference type="RefSeq" id="WP_034845311.1">
    <property type="nucleotide sequence ID" value="NZ_JANX01000468.1"/>
</dbReference>
<comment type="caution">
    <text evidence="3">The sequence shown here is derived from an EMBL/GenBank/DDBJ whole genome shotgun (WGS) entry which is preliminary data.</text>
</comment>
<dbReference type="InterPro" id="IPR023393">
    <property type="entry name" value="START-like_dom_sf"/>
</dbReference>
<dbReference type="Proteomes" id="UP000029995">
    <property type="component" value="Unassembled WGS sequence"/>
</dbReference>
<evidence type="ECO:0000259" key="2">
    <source>
        <dbReference type="Pfam" id="PF03364"/>
    </source>
</evidence>
<evidence type="ECO:0000256" key="1">
    <source>
        <dbReference type="ARBA" id="ARBA00008918"/>
    </source>
</evidence>
<sequence>MPSHTERRVLPYTPQQLYELVADIESYPSFLPWCLAARIRKREGNVLTADLVIGFKMIRERYTSRVTLTPGQQIDVAYVDGPMKRLTNCWRFLPHPAGCEIDFHVDFEFRSRVLQTVIGAVFHEAFRRMVGAFETRARALYGDRASVPAAAAEG</sequence>
<protein>
    <submittedName>
        <fullName evidence="3">Cyclase</fullName>
    </submittedName>
</protein>
<dbReference type="PANTHER" id="PTHR12901:SF10">
    <property type="entry name" value="COENZYME Q-BINDING PROTEIN COQ10, MITOCHONDRIAL"/>
    <property type="match status" value="1"/>
</dbReference>
<proteinExistence type="inferred from homology"/>